<gene>
    <name evidence="1" type="ORF">NIES30_03465</name>
</gene>
<dbReference type="STRING" id="549789.NIES30_03465"/>
<dbReference type="RefSeq" id="WP_073606942.1">
    <property type="nucleotide sequence ID" value="NZ_MRCG01000001.1"/>
</dbReference>
<comment type="caution">
    <text evidence="1">The sequence shown here is derived from an EMBL/GenBank/DDBJ whole genome shotgun (WGS) entry which is preliminary data.</text>
</comment>
<accession>A0A1U7JBL6</accession>
<proteinExistence type="predicted"/>
<dbReference type="Proteomes" id="UP000185557">
    <property type="component" value="Unassembled WGS sequence"/>
</dbReference>
<protein>
    <submittedName>
        <fullName evidence="1">Uncharacterized protein</fullName>
    </submittedName>
</protein>
<dbReference type="OrthoDB" id="467329at2"/>
<name>A0A1U7JBL6_9CYAN</name>
<organism evidence="1 2">
    <name type="scientific">Phormidium tenue NIES-30</name>
    <dbReference type="NCBI Taxonomy" id="549789"/>
    <lineage>
        <taxon>Bacteria</taxon>
        <taxon>Bacillati</taxon>
        <taxon>Cyanobacteriota</taxon>
        <taxon>Cyanophyceae</taxon>
        <taxon>Oscillatoriophycideae</taxon>
        <taxon>Oscillatoriales</taxon>
        <taxon>Oscillatoriaceae</taxon>
        <taxon>Phormidium</taxon>
    </lineage>
</organism>
<sequence>METIAIQVDRDVAKAYREAAPAEQLKIQQLLNSWFKQTMKRRSLDDIIRDMQAQAQANGLTPDILSKIL</sequence>
<dbReference type="AlphaFoldDB" id="A0A1U7JBL6"/>
<keyword evidence="2" id="KW-1185">Reference proteome</keyword>
<reference evidence="1 2" key="1">
    <citation type="submission" date="2016-11" db="EMBL/GenBank/DDBJ databases">
        <title>Draft Genome Sequences of Nine Cyanobacterial Strains from Diverse Habitats.</title>
        <authorList>
            <person name="Zhu T."/>
            <person name="Hou S."/>
            <person name="Lu X."/>
            <person name="Hess W.R."/>
        </authorList>
    </citation>
    <scope>NUCLEOTIDE SEQUENCE [LARGE SCALE GENOMIC DNA]</scope>
    <source>
        <strain evidence="1 2">NIES-30</strain>
    </source>
</reference>
<dbReference type="EMBL" id="MRCG01000001">
    <property type="protein sequence ID" value="OKH51135.1"/>
    <property type="molecule type" value="Genomic_DNA"/>
</dbReference>
<evidence type="ECO:0000313" key="2">
    <source>
        <dbReference type="Proteomes" id="UP000185557"/>
    </source>
</evidence>
<evidence type="ECO:0000313" key="1">
    <source>
        <dbReference type="EMBL" id="OKH51135.1"/>
    </source>
</evidence>